<evidence type="ECO:0000256" key="4">
    <source>
        <dbReference type="PROSITE-ProRule" id="PRU00433"/>
    </source>
</evidence>
<keyword evidence="3 4" id="KW-0408">Iron</keyword>
<evidence type="ECO:0000313" key="6">
    <source>
        <dbReference type="EMBL" id="MCC9645207.1"/>
    </source>
</evidence>
<dbReference type="InterPro" id="IPR011041">
    <property type="entry name" value="Quinoprot_gluc/sorb_DH_b-prop"/>
</dbReference>
<dbReference type="Proteomes" id="UP001430306">
    <property type="component" value="Unassembled WGS sequence"/>
</dbReference>
<dbReference type="PANTHER" id="PTHR33546:SF1">
    <property type="entry name" value="LARGE, MULTIFUNCTIONAL SECRETED PROTEIN"/>
    <property type="match status" value="1"/>
</dbReference>
<comment type="caution">
    <text evidence="6">The sequence shown here is derived from an EMBL/GenBank/DDBJ whole genome shotgun (WGS) entry which is preliminary data.</text>
</comment>
<keyword evidence="2 4" id="KW-0479">Metal-binding</keyword>
<dbReference type="InterPro" id="IPR036909">
    <property type="entry name" value="Cyt_c-like_dom_sf"/>
</dbReference>
<dbReference type="NCBIfam" id="TIGR02604">
    <property type="entry name" value="Piru_Ver_Nterm"/>
    <property type="match status" value="1"/>
</dbReference>
<gene>
    <name evidence="6" type="ORF">LOC71_23255</name>
</gene>
<sequence>MALLWQARPSLRAYVAYFLLVCQMKMKFLRPIHLCFSILCILITAGLDADENRSFTTPEMHPPSLDDQAFSASDVGAKIPNYTPGAQWGTQAEPFSLMQDPLQAEVSINAYAKPQGMTLSVWAKESNENWPNREIANERAAGLNGKPIAMNWDANGRLWICETVDYPNELKEKPAVGRDRIKICEDTDSNGQADKFTVFAENLSIPSTLVCYRGGVIVQDGQTTIYLKDINGDGKADFRQSLITGWAMGDTHGGVSNFQYGPDNWIWGMQGYNNSQPIINGELQQRFRQGFWRFKVRAGASDKTAPAYAIDAASNSVAKIATDEFDEHTIRVDALEFVRGTNNNTWGLGFSEEGYVFGSTANGCPSVHMPIPNRYYDQVAGWSPETLDPISESFKFNPIDDEIRQVDYHGGYTAACGSAIYTARNYPQTWWNRIQMVCGPTGHLVGSFVLEKDGAGYRSRNAFNTVASIDDWAAPIMSEVGPDGNVWVLDWYNYIVQHSPTPNGFQTGKGAAYESDLRDKRFARVYRLLNKESAESSPSRTMQLAEASNEALVEALKSDNFFWRRTAQRLLVEREATDEPVLNALAALVKQSEVDEIGLNPAAMHAIWTLAGLSESGSSAAAETLAAACQSGFEHISSPVRNAAVGFCPEDQLPQAIEAGLQNDVDPKVRLTLLLRVAEGNAKNAIDGDGLAALLPSIQTDVVLLDAWTSAASTDPTSAIVAMTKTDPAKMDPAVTDAISKRVSVLAEHIARGRPTAEEIGRLLQIDPNSSLAVTVWEGLANGWPRDLTISLPENSQKLVRDRFLAEDTSVESKAAILAVADQWSVDNLAEIVGEIQDELLTTAMDSEAEADARLNAWDQSIRLAPTSSKILDAVEEFFTPQLPPETGIEALRSLQAARVDGLTETLLESRTSLGPKLGSQILTLLLSRSESTEDLLDAIAEGQVQFNDLQLDQRQALLNHPTAAIAARAEKLMESRGAMVTSNRQALVDQWMPVTKQEGDVTNGIAMFKKHCAACHIHGETGNEIGPNLTGMSVHPKEEILINVLDPSRSVENNFRTYQILTVDGNVLSGMLAGESANSLRIIDTQGKEKLVLREDIEQLSSSPKSLMPEGFESSMSKAEMADLLSFLAKRDKHAPLSISSVATINSNKGLPGFRGRSGDKLELDSYGRVEVESIPFELIDPQGDRIANIIGLQSSSPRRPSTLPESVSIDCSGKVEAIHLLGGVAWAAYPRFKDETTSMIVRRHYSDGTASDFELINGKHIVTYQAGEDVPESTLAIEANGKQVRYLKVPADADKELTKIEFLKGSDFSIPLVFAVTVEFAGGGH</sequence>
<organism evidence="6 7">
    <name type="scientific">Rhodopirellula halodulae</name>
    <dbReference type="NCBI Taxonomy" id="2894198"/>
    <lineage>
        <taxon>Bacteria</taxon>
        <taxon>Pseudomonadati</taxon>
        <taxon>Planctomycetota</taxon>
        <taxon>Planctomycetia</taxon>
        <taxon>Pirellulales</taxon>
        <taxon>Pirellulaceae</taxon>
        <taxon>Rhodopirellula</taxon>
    </lineage>
</organism>
<dbReference type="PROSITE" id="PS51007">
    <property type="entry name" value="CYTC"/>
    <property type="match status" value="1"/>
</dbReference>
<proteinExistence type="predicted"/>
<dbReference type="Pfam" id="PF23500">
    <property type="entry name" value="DUF7133"/>
    <property type="match status" value="2"/>
</dbReference>
<accession>A0ABS8NNN9</accession>
<dbReference type="InterPro" id="IPR055557">
    <property type="entry name" value="DUF7133"/>
</dbReference>
<evidence type="ECO:0000259" key="5">
    <source>
        <dbReference type="PROSITE" id="PS51007"/>
    </source>
</evidence>
<dbReference type="SUPFAM" id="SSF46626">
    <property type="entry name" value="Cytochrome c"/>
    <property type="match status" value="1"/>
</dbReference>
<keyword evidence="1 4" id="KW-0349">Heme</keyword>
<dbReference type="InterPro" id="IPR009056">
    <property type="entry name" value="Cyt_c-like_dom"/>
</dbReference>
<dbReference type="SUPFAM" id="SSF50952">
    <property type="entry name" value="Soluble quinoprotein glucose dehydrogenase"/>
    <property type="match status" value="1"/>
</dbReference>
<keyword evidence="7" id="KW-1185">Reference proteome</keyword>
<dbReference type="InterPro" id="IPR013428">
    <property type="entry name" value="Membrane-bound_put_N"/>
</dbReference>
<dbReference type="Gene3D" id="1.10.760.10">
    <property type="entry name" value="Cytochrome c-like domain"/>
    <property type="match status" value="1"/>
</dbReference>
<feature type="domain" description="Cytochrome c" evidence="5">
    <location>
        <begin position="1000"/>
        <end position="1133"/>
    </location>
</feature>
<evidence type="ECO:0000256" key="3">
    <source>
        <dbReference type="ARBA" id="ARBA00023004"/>
    </source>
</evidence>
<evidence type="ECO:0000256" key="2">
    <source>
        <dbReference type="ARBA" id="ARBA00022723"/>
    </source>
</evidence>
<name>A0ABS8NNN9_9BACT</name>
<evidence type="ECO:0000313" key="7">
    <source>
        <dbReference type="Proteomes" id="UP001430306"/>
    </source>
</evidence>
<dbReference type="EMBL" id="JAJKFW010000064">
    <property type="protein sequence ID" value="MCC9645207.1"/>
    <property type="molecule type" value="Genomic_DNA"/>
</dbReference>
<dbReference type="PANTHER" id="PTHR33546">
    <property type="entry name" value="LARGE, MULTIFUNCTIONAL SECRETED PROTEIN-RELATED"/>
    <property type="match status" value="1"/>
</dbReference>
<dbReference type="InterPro" id="IPR013427">
    <property type="entry name" value="Haem-bd_dom_put"/>
</dbReference>
<protein>
    <submittedName>
        <fullName evidence="6">C-type cytochrome</fullName>
    </submittedName>
</protein>
<reference evidence="6" key="1">
    <citation type="submission" date="2021-11" db="EMBL/GenBank/DDBJ databases">
        <title>Genome sequence.</title>
        <authorList>
            <person name="Sun Q."/>
        </authorList>
    </citation>
    <scope>NUCLEOTIDE SEQUENCE</scope>
    <source>
        <strain evidence="6">JC740</strain>
    </source>
</reference>
<dbReference type="NCBIfam" id="TIGR02603">
    <property type="entry name" value="CxxCH_TIGR02603"/>
    <property type="match status" value="1"/>
</dbReference>
<evidence type="ECO:0000256" key="1">
    <source>
        <dbReference type="ARBA" id="ARBA00022617"/>
    </source>
</evidence>